<dbReference type="AlphaFoldDB" id="A0A5J5IMB8"/>
<reference evidence="1 2" key="1">
    <citation type="submission" date="2019-09" db="EMBL/GenBank/DDBJ databases">
        <title>Draft genome sequence of Ginsengibacter sp. BR5-29.</title>
        <authorList>
            <person name="Im W.-T."/>
        </authorList>
    </citation>
    <scope>NUCLEOTIDE SEQUENCE [LARGE SCALE GENOMIC DNA]</scope>
    <source>
        <strain evidence="1 2">BR5-29</strain>
    </source>
</reference>
<dbReference type="Proteomes" id="UP000326903">
    <property type="component" value="Unassembled WGS sequence"/>
</dbReference>
<evidence type="ECO:0000313" key="1">
    <source>
        <dbReference type="EMBL" id="KAA9040642.1"/>
    </source>
</evidence>
<keyword evidence="2" id="KW-1185">Reference proteome</keyword>
<dbReference type="EMBL" id="VYQF01000001">
    <property type="protein sequence ID" value="KAA9040642.1"/>
    <property type="molecule type" value="Genomic_DNA"/>
</dbReference>
<name>A0A5J5IMB8_9BACT</name>
<comment type="caution">
    <text evidence="1">The sequence shown here is derived from an EMBL/GenBank/DDBJ whole genome shotgun (WGS) entry which is preliminary data.</text>
</comment>
<dbReference type="RefSeq" id="WP_150412702.1">
    <property type="nucleotide sequence ID" value="NZ_VYQF01000001.1"/>
</dbReference>
<evidence type="ECO:0000313" key="2">
    <source>
        <dbReference type="Proteomes" id="UP000326903"/>
    </source>
</evidence>
<gene>
    <name evidence="1" type="ORF">FW778_00955</name>
</gene>
<sequence>MPIHPLPSYHFLVEWGGTRITFIEVSGLQIIDEVIEHHDGSDPGQVAHKMPGLRKYSNIILKRGIVKGDNDFFNWMNTKNLNEIERRDILVKLLNQNHEPVITWRAVNAFPVRLSGPVLNAAASNVAIEELELAHEGLIVEVS</sequence>
<accession>A0A5J5IMB8</accession>
<dbReference type="InterPro" id="IPR010667">
    <property type="entry name" value="Phage_T4_Gp19"/>
</dbReference>
<dbReference type="GO" id="GO:0005198">
    <property type="term" value="F:structural molecule activity"/>
    <property type="evidence" value="ECO:0007669"/>
    <property type="project" value="InterPro"/>
</dbReference>
<dbReference type="Pfam" id="PF06841">
    <property type="entry name" value="Phage_T4_gp19"/>
    <property type="match status" value="1"/>
</dbReference>
<dbReference type="PANTHER" id="PTHR38009:SF1">
    <property type="entry name" value="CONSERVED HYPOTHETICAL PHAGE TAIL PROTEIN"/>
    <property type="match status" value="1"/>
</dbReference>
<proteinExistence type="predicted"/>
<dbReference type="PANTHER" id="PTHR38009">
    <property type="entry name" value="CONSERVED HYPOTHETICAL PHAGE TAIL PROTEIN"/>
    <property type="match status" value="1"/>
</dbReference>
<organism evidence="1 2">
    <name type="scientific">Ginsengibacter hankyongi</name>
    <dbReference type="NCBI Taxonomy" id="2607284"/>
    <lineage>
        <taxon>Bacteria</taxon>
        <taxon>Pseudomonadati</taxon>
        <taxon>Bacteroidota</taxon>
        <taxon>Chitinophagia</taxon>
        <taxon>Chitinophagales</taxon>
        <taxon>Chitinophagaceae</taxon>
        <taxon>Ginsengibacter</taxon>
    </lineage>
</organism>
<dbReference type="NCBIfam" id="TIGR02241">
    <property type="entry name" value="conserved hypothetical phage tail region protein"/>
    <property type="match status" value="1"/>
</dbReference>
<protein>
    <submittedName>
        <fullName evidence="1">Phage tail protein</fullName>
    </submittedName>
</protein>
<dbReference type="InterPro" id="IPR011747">
    <property type="entry name" value="CHP02241"/>
</dbReference>